<evidence type="ECO:0000256" key="15">
    <source>
        <dbReference type="SAM" id="Phobius"/>
    </source>
</evidence>
<feature type="transmembrane region" description="Helical" evidence="15">
    <location>
        <begin position="7"/>
        <end position="28"/>
    </location>
</feature>
<dbReference type="InterPro" id="IPR011712">
    <property type="entry name" value="Sig_transdc_His_kin_sub3_dim/P"/>
</dbReference>
<dbReference type="Proteomes" id="UP001597040">
    <property type="component" value="Unassembled WGS sequence"/>
</dbReference>
<dbReference type="InterPro" id="IPR005467">
    <property type="entry name" value="His_kinase_dom"/>
</dbReference>
<dbReference type="InterPro" id="IPR003594">
    <property type="entry name" value="HATPase_dom"/>
</dbReference>
<protein>
    <recommendedName>
        <fullName evidence="13">Sensor histidine kinase</fullName>
        <ecNumber evidence="13">2.7.13.3</ecNumber>
    </recommendedName>
</protein>
<dbReference type="InterPro" id="IPR036890">
    <property type="entry name" value="HATPase_C_sf"/>
</dbReference>
<evidence type="ECO:0000256" key="1">
    <source>
        <dbReference type="ARBA" id="ARBA00000085"/>
    </source>
</evidence>
<evidence type="ECO:0000256" key="8">
    <source>
        <dbReference type="ARBA" id="ARBA00022777"/>
    </source>
</evidence>
<keyword evidence="9 13" id="KW-0067">ATP-binding</keyword>
<accession>A0ABW3LNG8</accession>
<comment type="caution">
    <text evidence="17">The sequence shown here is derived from an EMBL/GenBank/DDBJ whole genome shotgun (WGS) entry which is preliminary data.</text>
</comment>
<keyword evidence="18" id="KW-1185">Reference proteome</keyword>
<dbReference type="InterPro" id="IPR050482">
    <property type="entry name" value="Sensor_HK_TwoCompSys"/>
</dbReference>
<evidence type="ECO:0000259" key="16">
    <source>
        <dbReference type="PROSITE" id="PS50109"/>
    </source>
</evidence>
<dbReference type="SMART" id="SM00387">
    <property type="entry name" value="HATPase_c"/>
    <property type="match status" value="1"/>
</dbReference>
<evidence type="ECO:0000256" key="7">
    <source>
        <dbReference type="ARBA" id="ARBA00022741"/>
    </source>
</evidence>
<dbReference type="EC" id="2.7.13.3" evidence="13"/>
<keyword evidence="4" id="KW-0597">Phosphoprotein</keyword>
<dbReference type="RefSeq" id="WP_390362118.1">
    <property type="nucleotide sequence ID" value="NZ_JBHTKJ010000026.1"/>
</dbReference>
<reference evidence="18" key="1">
    <citation type="journal article" date="2019" name="Int. J. Syst. Evol. Microbiol.">
        <title>The Global Catalogue of Microorganisms (GCM) 10K type strain sequencing project: providing services to taxonomists for standard genome sequencing and annotation.</title>
        <authorList>
            <consortium name="The Broad Institute Genomics Platform"/>
            <consortium name="The Broad Institute Genome Sequencing Center for Infectious Disease"/>
            <person name="Wu L."/>
            <person name="Ma J."/>
        </authorList>
    </citation>
    <scope>NUCLEOTIDE SEQUENCE [LARGE SCALE GENOMIC DNA]</scope>
    <source>
        <strain evidence="18">CCUG 56754</strain>
    </source>
</reference>
<comment type="catalytic activity">
    <reaction evidence="1 13">
        <text>ATP + protein L-histidine = ADP + protein N-phospho-L-histidine.</text>
        <dbReference type="EC" id="2.7.13.3"/>
    </reaction>
</comment>
<evidence type="ECO:0000256" key="4">
    <source>
        <dbReference type="ARBA" id="ARBA00022553"/>
    </source>
</evidence>
<sequence>MNTVVRHVFTAILFSLIISIMMITVTFIAFPLDDWAFVVDRNLYDIPFLVFVFSIPIVAGMIIGITTGLYWRQRLHQIDRQLNEMVKGQKFTIDEEPYKELESIQSHMEQIQEKIRIQTENAQRLATERANEREKSLQEIVVQERNRLARELHDSVSQQLFAASMMMSAINESSPPEDLAIRKQLQMVEKMIHQSQLEMRALLLHLRPVALKGKSLQEGVEELLVELMQKVPMEIEWKVENFTVDKGVEDQLFRILQESVSNTLRHADAKELHVMLIERDETVILRIVDDGIGFDVEKVKTSSYGLENMRERAFEVGGTFKVISLPKQGTRIEVKVPTLQREGEIND</sequence>
<keyword evidence="12 13" id="KW-0472">Membrane</keyword>
<dbReference type="InterPro" id="IPR017202">
    <property type="entry name" value="LiaS/VraS"/>
</dbReference>
<evidence type="ECO:0000256" key="10">
    <source>
        <dbReference type="ARBA" id="ARBA00022989"/>
    </source>
</evidence>
<dbReference type="PANTHER" id="PTHR24421">
    <property type="entry name" value="NITRATE/NITRITE SENSOR PROTEIN NARX-RELATED"/>
    <property type="match status" value="1"/>
</dbReference>
<name>A0ABW3LNG8_9BACI</name>
<evidence type="ECO:0000313" key="18">
    <source>
        <dbReference type="Proteomes" id="UP001597040"/>
    </source>
</evidence>
<dbReference type="Gene3D" id="1.20.5.1930">
    <property type="match status" value="1"/>
</dbReference>
<evidence type="ECO:0000256" key="5">
    <source>
        <dbReference type="ARBA" id="ARBA00022679"/>
    </source>
</evidence>
<evidence type="ECO:0000256" key="3">
    <source>
        <dbReference type="ARBA" id="ARBA00022475"/>
    </source>
</evidence>
<feature type="coiled-coil region" evidence="14">
    <location>
        <begin position="101"/>
        <end position="128"/>
    </location>
</feature>
<keyword evidence="5 13" id="KW-0808">Transferase</keyword>
<dbReference type="Pfam" id="PF07730">
    <property type="entry name" value="HisKA_3"/>
    <property type="match status" value="1"/>
</dbReference>
<dbReference type="PANTHER" id="PTHR24421:SF37">
    <property type="entry name" value="SENSOR HISTIDINE KINASE NARS"/>
    <property type="match status" value="1"/>
</dbReference>
<evidence type="ECO:0000256" key="2">
    <source>
        <dbReference type="ARBA" id="ARBA00004651"/>
    </source>
</evidence>
<organism evidence="17 18">
    <name type="scientific">Virgibacillus byunsanensis</name>
    <dbReference type="NCBI Taxonomy" id="570945"/>
    <lineage>
        <taxon>Bacteria</taxon>
        <taxon>Bacillati</taxon>
        <taxon>Bacillota</taxon>
        <taxon>Bacilli</taxon>
        <taxon>Bacillales</taxon>
        <taxon>Bacillaceae</taxon>
        <taxon>Virgibacillus</taxon>
    </lineage>
</organism>
<feature type="transmembrane region" description="Helical" evidence="15">
    <location>
        <begin position="48"/>
        <end position="71"/>
    </location>
</feature>
<evidence type="ECO:0000313" key="17">
    <source>
        <dbReference type="EMBL" id="MFD1038799.1"/>
    </source>
</evidence>
<evidence type="ECO:0000256" key="14">
    <source>
        <dbReference type="SAM" id="Coils"/>
    </source>
</evidence>
<feature type="domain" description="Histidine kinase" evidence="16">
    <location>
        <begin position="147"/>
        <end position="340"/>
    </location>
</feature>
<dbReference type="EMBL" id="JBHTKJ010000026">
    <property type="protein sequence ID" value="MFD1038799.1"/>
    <property type="molecule type" value="Genomic_DNA"/>
</dbReference>
<dbReference type="CDD" id="cd16917">
    <property type="entry name" value="HATPase_UhpB-NarQ-NarX-like"/>
    <property type="match status" value="1"/>
</dbReference>
<keyword evidence="6 15" id="KW-0812">Transmembrane</keyword>
<dbReference type="PIRSF" id="PIRSF037431">
    <property type="entry name" value="STHK_LiaS"/>
    <property type="match status" value="1"/>
</dbReference>
<keyword evidence="14" id="KW-0175">Coiled coil</keyword>
<evidence type="ECO:0000256" key="12">
    <source>
        <dbReference type="ARBA" id="ARBA00023136"/>
    </source>
</evidence>
<dbReference type="GO" id="GO:0016301">
    <property type="term" value="F:kinase activity"/>
    <property type="evidence" value="ECO:0007669"/>
    <property type="project" value="UniProtKB-KW"/>
</dbReference>
<keyword evidence="8 13" id="KW-0418">Kinase</keyword>
<evidence type="ECO:0000256" key="11">
    <source>
        <dbReference type="ARBA" id="ARBA00023012"/>
    </source>
</evidence>
<keyword evidence="11 13" id="KW-0902">Two-component regulatory system</keyword>
<evidence type="ECO:0000256" key="6">
    <source>
        <dbReference type="ARBA" id="ARBA00022692"/>
    </source>
</evidence>
<comment type="subcellular location">
    <subcellularLocation>
        <location evidence="2 13">Cell membrane</location>
        <topology evidence="2 13">Multi-pass membrane protein</topology>
    </subcellularLocation>
</comment>
<dbReference type="Pfam" id="PF02518">
    <property type="entry name" value="HATPase_c"/>
    <property type="match status" value="1"/>
</dbReference>
<dbReference type="SUPFAM" id="SSF55874">
    <property type="entry name" value="ATPase domain of HSP90 chaperone/DNA topoisomerase II/histidine kinase"/>
    <property type="match status" value="1"/>
</dbReference>
<proteinExistence type="predicted"/>
<gene>
    <name evidence="17" type="ORF">ACFQ3N_10405</name>
</gene>
<evidence type="ECO:0000256" key="13">
    <source>
        <dbReference type="PIRNR" id="PIRNR037431"/>
    </source>
</evidence>
<keyword evidence="10 15" id="KW-1133">Transmembrane helix</keyword>
<keyword evidence="3 13" id="KW-1003">Cell membrane</keyword>
<dbReference type="Gene3D" id="3.30.565.10">
    <property type="entry name" value="Histidine kinase-like ATPase, C-terminal domain"/>
    <property type="match status" value="1"/>
</dbReference>
<dbReference type="PROSITE" id="PS50109">
    <property type="entry name" value="HIS_KIN"/>
    <property type="match status" value="1"/>
</dbReference>
<evidence type="ECO:0000256" key="9">
    <source>
        <dbReference type="ARBA" id="ARBA00022840"/>
    </source>
</evidence>
<keyword evidence="7 13" id="KW-0547">Nucleotide-binding</keyword>